<evidence type="ECO:0000313" key="1">
    <source>
        <dbReference type="EMBL" id="MFC5177108.1"/>
    </source>
</evidence>
<dbReference type="Proteomes" id="UP001596087">
    <property type="component" value="Unassembled WGS sequence"/>
</dbReference>
<comment type="caution">
    <text evidence="1">The sequence shown here is derived from an EMBL/GenBank/DDBJ whole genome shotgun (WGS) entry which is preliminary data.</text>
</comment>
<dbReference type="SUPFAM" id="SSF69118">
    <property type="entry name" value="AhpD-like"/>
    <property type="match status" value="1"/>
</dbReference>
<protein>
    <submittedName>
        <fullName evidence="1">Carboxymuconolactone decarboxylase family protein</fullName>
    </submittedName>
</protein>
<sequence>MSTSTTTTANRAGFLVEPEPTGPVAQLYDQEQERQGYVANLTRVWAQSPEALAVLSHALSLATTLAGLGEAERALLTTATASTMGDAYCSLAWGANLARAVGDDVAAGLIRGDDSRLGERGLALAHWARQVVGDPNGTTGADVEELRRLGYTDQQVFGLTFFVALRQAFSTVNDALGAAPDAELADRVPPAVRRAVGFGRPSPT</sequence>
<organism evidence="1 2">
    <name type="scientific">Nocardioides taihuensis</name>
    <dbReference type="NCBI Taxonomy" id="1835606"/>
    <lineage>
        <taxon>Bacteria</taxon>
        <taxon>Bacillati</taxon>
        <taxon>Actinomycetota</taxon>
        <taxon>Actinomycetes</taxon>
        <taxon>Propionibacteriales</taxon>
        <taxon>Nocardioidaceae</taxon>
        <taxon>Nocardioides</taxon>
    </lineage>
</organism>
<evidence type="ECO:0000313" key="2">
    <source>
        <dbReference type="Proteomes" id="UP001596087"/>
    </source>
</evidence>
<name>A0ABW0BIM0_9ACTN</name>
<dbReference type="PANTHER" id="PTHR35446:SF2">
    <property type="entry name" value="CARBOXYMUCONOLACTONE DECARBOXYLASE-LIKE DOMAIN-CONTAINING PROTEIN"/>
    <property type="match status" value="1"/>
</dbReference>
<dbReference type="PANTHER" id="PTHR35446">
    <property type="entry name" value="SI:CH211-175M2.5"/>
    <property type="match status" value="1"/>
</dbReference>
<keyword evidence="2" id="KW-1185">Reference proteome</keyword>
<dbReference type="Gene3D" id="1.20.1290.10">
    <property type="entry name" value="AhpD-like"/>
    <property type="match status" value="1"/>
</dbReference>
<accession>A0ABW0BIM0</accession>
<dbReference type="InterPro" id="IPR029032">
    <property type="entry name" value="AhpD-like"/>
</dbReference>
<dbReference type="EMBL" id="JBHSKD010000009">
    <property type="protein sequence ID" value="MFC5177108.1"/>
    <property type="molecule type" value="Genomic_DNA"/>
</dbReference>
<reference evidence="2" key="1">
    <citation type="journal article" date="2019" name="Int. J. Syst. Evol. Microbiol.">
        <title>The Global Catalogue of Microorganisms (GCM) 10K type strain sequencing project: providing services to taxonomists for standard genome sequencing and annotation.</title>
        <authorList>
            <consortium name="The Broad Institute Genomics Platform"/>
            <consortium name="The Broad Institute Genome Sequencing Center for Infectious Disease"/>
            <person name="Wu L."/>
            <person name="Ma J."/>
        </authorList>
    </citation>
    <scope>NUCLEOTIDE SEQUENCE [LARGE SCALE GENOMIC DNA]</scope>
    <source>
        <strain evidence="2">DFY41</strain>
    </source>
</reference>
<gene>
    <name evidence="1" type="ORF">ACFPGP_10520</name>
</gene>
<proteinExistence type="predicted"/>
<dbReference type="RefSeq" id="WP_378589864.1">
    <property type="nucleotide sequence ID" value="NZ_JBHSKD010000009.1"/>
</dbReference>